<keyword evidence="1" id="KW-0812">Transmembrane</keyword>
<name>A0ABQ3I4X7_9BACT</name>
<dbReference type="SUPFAM" id="SSF51905">
    <property type="entry name" value="FAD/NAD(P)-binding domain"/>
    <property type="match status" value="1"/>
</dbReference>
<evidence type="ECO:0000256" key="1">
    <source>
        <dbReference type="SAM" id="Phobius"/>
    </source>
</evidence>
<dbReference type="EMBL" id="BNAG01000002">
    <property type="protein sequence ID" value="GHE62024.1"/>
    <property type="molecule type" value="Genomic_DNA"/>
</dbReference>
<accession>A0ABQ3I4X7</accession>
<proteinExistence type="predicted"/>
<gene>
    <name evidence="2" type="ORF">GCM10011340_16460</name>
</gene>
<evidence type="ECO:0000313" key="3">
    <source>
        <dbReference type="Proteomes" id="UP000658258"/>
    </source>
</evidence>
<comment type="caution">
    <text evidence="2">The sequence shown here is derived from an EMBL/GenBank/DDBJ whole genome shotgun (WGS) entry which is preliminary data.</text>
</comment>
<feature type="transmembrane region" description="Helical" evidence="1">
    <location>
        <begin position="6"/>
        <end position="25"/>
    </location>
</feature>
<reference evidence="3" key="1">
    <citation type="journal article" date="2019" name="Int. J. Syst. Evol. Microbiol.">
        <title>The Global Catalogue of Microorganisms (GCM) 10K type strain sequencing project: providing services to taxonomists for standard genome sequencing and annotation.</title>
        <authorList>
            <consortium name="The Broad Institute Genomics Platform"/>
            <consortium name="The Broad Institute Genome Sequencing Center for Infectious Disease"/>
            <person name="Wu L."/>
            <person name="Ma J."/>
        </authorList>
    </citation>
    <scope>NUCLEOTIDE SEQUENCE [LARGE SCALE GENOMIC DNA]</scope>
    <source>
        <strain evidence="3">CGMCC 1.15111</strain>
    </source>
</reference>
<dbReference type="Pfam" id="PF05834">
    <property type="entry name" value="Lycopene_cycl"/>
    <property type="match status" value="1"/>
</dbReference>
<keyword evidence="3" id="KW-1185">Reference proteome</keyword>
<organism evidence="2 3">
    <name type="scientific">Roseivirga thermotolerans</name>
    <dbReference type="NCBI Taxonomy" id="1758176"/>
    <lineage>
        <taxon>Bacteria</taxon>
        <taxon>Pseudomonadati</taxon>
        <taxon>Bacteroidota</taxon>
        <taxon>Cytophagia</taxon>
        <taxon>Cytophagales</taxon>
        <taxon>Roseivirgaceae</taxon>
        <taxon>Roseivirga</taxon>
    </lineage>
</organism>
<dbReference type="RefSeq" id="WP_189629750.1">
    <property type="nucleotide sequence ID" value="NZ_BNAG01000002.1"/>
</dbReference>
<dbReference type="Gene3D" id="3.50.50.60">
    <property type="entry name" value="FAD/NAD(P)-binding domain"/>
    <property type="match status" value="1"/>
</dbReference>
<keyword evidence="1" id="KW-0472">Membrane</keyword>
<evidence type="ECO:0000313" key="2">
    <source>
        <dbReference type="EMBL" id="GHE62024.1"/>
    </source>
</evidence>
<protein>
    <submittedName>
        <fullName evidence="2">Lycopene cyclase</fullName>
    </submittedName>
</protein>
<keyword evidence="1" id="KW-1133">Transmembrane helix</keyword>
<dbReference type="Proteomes" id="UP000658258">
    <property type="component" value="Unassembled WGS sequence"/>
</dbReference>
<sequence>MKQFDYIIAGGGAAGLTLAYLLTGFEDKQKSILIIEKDSKSTNDRTWCFWQKGQNLLEQLVFKTWANARVATSKWHKTYALAPYSYKMIRAIDFYAFMKENLNVPQVVWVQETVEQISPNGVVKTDSSEYKGQLVFSSIFNLNALQKEASTTLLQHFKGWVIETASDSFLPDTATYMDFSVDQQGDCRFGYVLPFSSKRALVEYTLFSPAMLSDTEYTLGLKSYIKQLGIEGYTIAEEEFGVIPMTDHRFVIKQSENVYNIGINGGFAKASTGYTFLRGQQILQAMVENLKKGKAPDSHLPYQTSRFKAYDATLLRVLAEGKYTGEEIFGSLFRKNGLHTMFRFLDEETGLLEELKIMASTPLLNFGKNFLKQYVD</sequence>
<dbReference type="InterPro" id="IPR036188">
    <property type="entry name" value="FAD/NAD-bd_sf"/>
</dbReference>